<dbReference type="Gene3D" id="3.30.70.20">
    <property type="match status" value="2"/>
</dbReference>
<dbReference type="GO" id="GO:0051539">
    <property type="term" value="F:4 iron, 4 sulfur cluster binding"/>
    <property type="evidence" value="ECO:0007669"/>
    <property type="project" value="UniProtKB-KW"/>
</dbReference>
<dbReference type="PROSITE" id="PS00198">
    <property type="entry name" value="4FE4S_FER_1"/>
    <property type="match status" value="3"/>
</dbReference>
<evidence type="ECO:0000259" key="6">
    <source>
        <dbReference type="PROSITE" id="PS51379"/>
    </source>
</evidence>
<organism evidence="7 8">
    <name type="scientific">Qingshengfaniella alkalisoli</name>
    <dbReference type="NCBI Taxonomy" id="2599296"/>
    <lineage>
        <taxon>Bacteria</taxon>
        <taxon>Pseudomonadati</taxon>
        <taxon>Pseudomonadota</taxon>
        <taxon>Alphaproteobacteria</taxon>
        <taxon>Rhodobacterales</taxon>
        <taxon>Paracoccaceae</taxon>
        <taxon>Qingshengfaniella</taxon>
    </lineage>
</organism>
<dbReference type="Proteomes" id="UP000318483">
    <property type="component" value="Chromosome"/>
</dbReference>
<proteinExistence type="predicted"/>
<evidence type="ECO:0000256" key="2">
    <source>
        <dbReference type="ARBA" id="ARBA00022723"/>
    </source>
</evidence>
<dbReference type="GO" id="GO:0046872">
    <property type="term" value="F:metal ion binding"/>
    <property type="evidence" value="ECO:0007669"/>
    <property type="project" value="UniProtKB-KW"/>
</dbReference>
<dbReference type="Pfam" id="PF13187">
    <property type="entry name" value="Fer4_9"/>
    <property type="match status" value="1"/>
</dbReference>
<protein>
    <submittedName>
        <fullName evidence="7">4Fe-4S dicluster domain-containing protein</fullName>
    </submittedName>
</protein>
<evidence type="ECO:0000256" key="1">
    <source>
        <dbReference type="ARBA" id="ARBA00022485"/>
    </source>
</evidence>
<dbReference type="PANTHER" id="PTHR43687">
    <property type="entry name" value="ADENYLYLSULFATE REDUCTASE, BETA SUBUNIT"/>
    <property type="match status" value="1"/>
</dbReference>
<dbReference type="PANTHER" id="PTHR43687:SF4">
    <property type="entry name" value="BLR5484 PROTEIN"/>
    <property type="match status" value="1"/>
</dbReference>
<keyword evidence="8" id="KW-1185">Reference proteome</keyword>
<evidence type="ECO:0000256" key="5">
    <source>
        <dbReference type="SAM" id="MobiDB-lite"/>
    </source>
</evidence>
<dbReference type="InterPro" id="IPR017896">
    <property type="entry name" value="4Fe4S_Fe-S-bd"/>
</dbReference>
<feature type="compositionally biased region" description="Basic and acidic residues" evidence="5">
    <location>
        <begin position="654"/>
        <end position="664"/>
    </location>
</feature>
<feature type="region of interest" description="Disordered" evidence="5">
    <location>
        <begin position="638"/>
        <end position="675"/>
    </location>
</feature>
<dbReference type="Pfam" id="PF12838">
    <property type="entry name" value="Fer4_7"/>
    <property type="match status" value="1"/>
</dbReference>
<evidence type="ECO:0000313" key="7">
    <source>
        <dbReference type="EMBL" id="QDY69797.1"/>
    </source>
</evidence>
<feature type="domain" description="4Fe-4S ferredoxin-type" evidence="6">
    <location>
        <begin position="539"/>
        <end position="568"/>
    </location>
</feature>
<dbReference type="EMBL" id="CP042261">
    <property type="protein sequence ID" value="QDY69797.1"/>
    <property type="molecule type" value="Genomic_DNA"/>
</dbReference>
<dbReference type="OrthoDB" id="9800445at2"/>
<keyword evidence="1" id="KW-0004">4Fe-4S</keyword>
<sequence>MTVATPKCLLCTCGKTMSFDTVKSGERNDLASVSNELCRAQLSRFEEALGLGGPLLVGCTQEAPLFAEIAEEAGRSDVTFVNIRETAGWSQDATHAGPKIEALLAGASYRAAPARLKTINSDGSCLVYGKGQQAYDLARHLSSHLSVTLVLRDVDDFLPPVTADVPVFRGRVRSVTGSFGGFRVTFADHAALRPSSRDVPRFVPQSLPPDTQYSLIVDVSGGRPLVSGEAHRDGYFRVDPARPAAVMEAVLQAVDMVGEFEKPIYVSYDAPVCAHSRSKIAGCSKCLDACPASAISEDGDGVSIDPLICGGCGSCAAVCPTGAITYRYPARVDLVGRVQLMIRRYYDAGGEDAVLLLYPEGFGDELIAMMARFGRGLPANVIPQPLHAATSLGHVEMAALLASGVGRIVCLTDPALGAEIEPLQYETDLANRICTGLGQGQDKVVLVEDADPEKIEELLWSAPKPASAVRSFVNAAGAKRETARLAFSALNVAGVERVDSLPANAPYGRVNIDTSACTLCMSCVSACPASAMMDTPGVPTLRFTEAACVQCGLCVATCPEDALSLEPQLNLSPDAMRPETLKEDEPFACISCGEEFAPRSTIERIRSKLAGQHSMFATADRARLIEMCDTCRVKAQAEGGDDPFSYRAKPLTRTTEDDLRERDAALSPKDFVIDD</sequence>
<gene>
    <name evidence="7" type="ORF">FPZ52_09305</name>
</gene>
<reference evidence="7 8" key="1">
    <citation type="submission" date="2019-07" db="EMBL/GenBank/DDBJ databases">
        <title>Litoreibacter alkalisoli sp. nov., isolated from saline-alkaline soil.</title>
        <authorList>
            <person name="Wang S."/>
            <person name="Xu L."/>
            <person name="Xing Y.-T."/>
            <person name="Sun J.-Q."/>
        </authorList>
    </citation>
    <scope>NUCLEOTIDE SEQUENCE [LARGE SCALE GENOMIC DNA]</scope>
    <source>
        <strain evidence="7 8">LN3S51</strain>
    </source>
</reference>
<dbReference type="PROSITE" id="PS51379">
    <property type="entry name" value="4FE4S_FER_2"/>
    <property type="match status" value="3"/>
</dbReference>
<keyword evidence="3" id="KW-0408">Iron</keyword>
<feature type="domain" description="4Fe-4S ferredoxin-type" evidence="6">
    <location>
        <begin position="300"/>
        <end position="329"/>
    </location>
</feature>
<evidence type="ECO:0000256" key="4">
    <source>
        <dbReference type="ARBA" id="ARBA00023014"/>
    </source>
</evidence>
<dbReference type="RefSeq" id="WP_146365174.1">
    <property type="nucleotide sequence ID" value="NZ_CP042261.1"/>
</dbReference>
<keyword evidence="2" id="KW-0479">Metal-binding</keyword>
<dbReference type="SUPFAM" id="SSF54862">
    <property type="entry name" value="4Fe-4S ferredoxins"/>
    <property type="match status" value="1"/>
</dbReference>
<dbReference type="KEGG" id="lit:FPZ52_09305"/>
<keyword evidence="4" id="KW-0411">Iron-sulfur</keyword>
<name>A0A5B8J5N1_9RHOB</name>
<accession>A0A5B8J5N1</accession>
<dbReference type="InterPro" id="IPR050572">
    <property type="entry name" value="Fe-S_Ferredoxin"/>
</dbReference>
<dbReference type="InterPro" id="IPR017900">
    <property type="entry name" value="4Fe4S_Fe_S_CS"/>
</dbReference>
<evidence type="ECO:0000313" key="8">
    <source>
        <dbReference type="Proteomes" id="UP000318483"/>
    </source>
</evidence>
<dbReference type="AlphaFoldDB" id="A0A5B8J5N1"/>
<feature type="domain" description="4Fe-4S ferredoxin-type" evidence="6">
    <location>
        <begin position="508"/>
        <end position="537"/>
    </location>
</feature>
<evidence type="ECO:0000256" key="3">
    <source>
        <dbReference type="ARBA" id="ARBA00023004"/>
    </source>
</evidence>